<dbReference type="Gene3D" id="1.10.405.20">
    <property type="match status" value="1"/>
</dbReference>
<proteinExistence type="predicted"/>
<dbReference type="InterPro" id="IPR036188">
    <property type="entry name" value="FAD/NAD-bd_sf"/>
</dbReference>
<dbReference type="RefSeq" id="WP_165098566.1">
    <property type="nucleotide sequence ID" value="NZ_CP049056.1"/>
</dbReference>
<dbReference type="SUPFAM" id="SSF51905">
    <property type="entry name" value="FAD/NAD(P)-binding domain"/>
    <property type="match status" value="1"/>
</dbReference>
<reference evidence="2 3" key="1">
    <citation type="submission" date="2020-02" db="EMBL/GenBank/DDBJ databases">
        <title>complete genome sequence of Rhodobacteraceae bacterium.</title>
        <authorList>
            <person name="Park J."/>
            <person name="Kim Y.-S."/>
            <person name="Kim K.-H."/>
        </authorList>
    </citation>
    <scope>NUCLEOTIDE SEQUENCE [LARGE SCALE GENOMIC DNA]</scope>
    <source>
        <strain evidence="2 3">RR4-56</strain>
    </source>
</reference>
<dbReference type="AlphaFoldDB" id="A0A7L5BUL7"/>
<accession>A0A7L5BUL7</accession>
<evidence type="ECO:0000259" key="1">
    <source>
        <dbReference type="Pfam" id="PF01593"/>
    </source>
</evidence>
<dbReference type="Gene3D" id="3.50.50.60">
    <property type="entry name" value="FAD/NAD(P)-binding domain"/>
    <property type="match status" value="1"/>
</dbReference>
<protein>
    <submittedName>
        <fullName evidence="2">NAD(P)-binding protein</fullName>
    </submittedName>
</protein>
<dbReference type="Gene3D" id="3.30.70.1990">
    <property type="match status" value="1"/>
</dbReference>
<dbReference type="KEGG" id="hdh:G5B40_11205"/>
<evidence type="ECO:0000313" key="3">
    <source>
        <dbReference type="Proteomes" id="UP000503336"/>
    </source>
</evidence>
<sequence length="439" mass="48355">MKIAVVGSGAAGLGAALALSDRHEVLLFEKSGRFGGHANTVVAEVGDERVAVDTGFIVYNDANYPNLSAMFEHLGTPTGPSDMSFGFSLDAGRFEYACDNLDKIFAQRLNAFNPRFINGFRDVMRFVKLAPTDLASGALSGLTLGEWLTRRRFGAWFRERFILPMGGAIWSTPAARMLEFPAANFVSFFANHDLFTGLAAAMQWRTVTGGAKTYVDAIIDHLSNRAHRGVGVSAARRVDGKVELSFEDGSEGLFDHVVFAAHAPQSFAIATDLDPRERALLGAFRTTANRAVLHRDESLMPRRRKVWSSWSMLFEGETLGVAGQPVTLTYWMNRLQNLPTDRDFFVTLNGQREPDPALTIAAFDYQHPAYDEAAFAAQARMDEIQGQGGYWYAGAWLGWGFHEDALRTGLRVAEALDARPPWARDLGPSLTREFDVAAE</sequence>
<keyword evidence="3" id="KW-1185">Reference proteome</keyword>
<dbReference type="EMBL" id="CP049056">
    <property type="protein sequence ID" value="QIE55970.1"/>
    <property type="molecule type" value="Genomic_DNA"/>
</dbReference>
<feature type="domain" description="Amine oxidase" evidence="1">
    <location>
        <begin position="11"/>
        <end position="265"/>
    </location>
</feature>
<evidence type="ECO:0000313" key="2">
    <source>
        <dbReference type="EMBL" id="QIE55970.1"/>
    </source>
</evidence>
<dbReference type="PANTHER" id="PTHR42923:SF17">
    <property type="entry name" value="AMINE OXIDASE DOMAIN-CONTAINING PROTEIN"/>
    <property type="match status" value="1"/>
</dbReference>
<dbReference type="InterPro" id="IPR050464">
    <property type="entry name" value="Zeta_carotene_desat/Oxidored"/>
</dbReference>
<dbReference type="Proteomes" id="UP000503336">
    <property type="component" value="Chromosome"/>
</dbReference>
<dbReference type="GO" id="GO:0016491">
    <property type="term" value="F:oxidoreductase activity"/>
    <property type="evidence" value="ECO:0007669"/>
    <property type="project" value="InterPro"/>
</dbReference>
<gene>
    <name evidence="2" type="ORF">G5B40_11205</name>
</gene>
<dbReference type="InterPro" id="IPR002937">
    <property type="entry name" value="Amino_oxidase"/>
</dbReference>
<organism evidence="2 3">
    <name type="scientific">Pikeienuella piscinae</name>
    <dbReference type="NCBI Taxonomy" id="2748098"/>
    <lineage>
        <taxon>Bacteria</taxon>
        <taxon>Pseudomonadati</taxon>
        <taxon>Pseudomonadota</taxon>
        <taxon>Alphaproteobacteria</taxon>
        <taxon>Rhodobacterales</taxon>
        <taxon>Paracoccaceae</taxon>
        <taxon>Pikeienuella</taxon>
    </lineage>
</organism>
<dbReference type="Pfam" id="PF01593">
    <property type="entry name" value="Amino_oxidase"/>
    <property type="match status" value="1"/>
</dbReference>
<name>A0A7L5BUL7_9RHOB</name>
<dbReference type="PANTHER" id="PTHR42923">
    <property type="entry name" value="PROTOPORPHYRINOGEN OXIDASE"/>
    <property type="match status" value="1"/>
</dbReference>